<evidence type="ECO:0000256" key="7">
    <source>
        <dbReference type="ARBA" id="ARBA00023128"/>
    </source>
</evidence>
<dbReference type="InterPro" id="IPR009000">
    <property type="entry name" value="Transl_B-barrel_sf"/>
</dbReference>
<feature type="compositionally biased region" description="Polar residues" evidence="11">
    <location>
        <begin position="349"/>
        <end position="370"/>
    </location>
</feature>
<keyword evidence="5" id="KW-0648">Protein biosynthesis</keyword>
<feature type="compositionally biased region" description="Polar residues" evidence="11">
    <location>
        <begin position="315"/>
        <end position="327"/>
    </location>
</feature>
<dbReference type="PANTHER" id="PTHR43381">
    <property type="entry name" value="TRANSLATION INITIATION FACTOR IF-2-RELATED"/>
    <property type="match status" value="1"/>
</dbReference>
<comment type="subcellular location">
    <subcellularLocation>
        <location evidence="1">Mitochondrion</location>
    </subcellularLocation>
</comment>
<dbReference type="GO" id="GO:0005525">
    <property type="term" value="F:GTP binding"/>
    <property type="evidence" value="ECO:0007669"/>
    <property type="project" value="UniProtKB-KW"/>
</dbReference>
<comment type="similarity">
    <text evidence="2">Belongs to the TRAFAC class translation factor GTPase superfamily. Classic translation factor GTPase family. IF-2 subfamily.</text>
</comment>
<comment type="function">
    <text evidence="9">One of the essential components for the initiation of protein synthesis. Protects formylmethionyl-tRNA from spontaneous hydrolysis and promotes its binding to the 30S ribosomal subunits. Also involved in the hydrolysis of GTP during the formation of the 70S ribosomal complex.</text>
</comment>
<feature type="compositionally biased region" description="Basic residues" evidence="11">
    <location>
        <begin position="828"/>
        <end position="840"/>
    </location>
</feature>
<dbReference type="Proteomes" id="UP000562929">
    <property type="component" value="Unassembled WGS sequence"/>
</dbReference>
<dbReference type="Pfam" id="PF11987">
    <property type="entry name" value="IF-2"/>
    <property type="match status" value="1"/>
</dbReference>
<dbReference type="Gene3D" id="3.40.50.300">
    <property type="entry name" value="P-loop containing nucleotide triphosphate hydrolases"/>
    <property type="match status" value="1"/>
</dbReference>
<gene>
    <name evidence="13" type="ORF">GQ602_003207</name>
</gene>
<dbReference type="EMBL" id="JAACLJ010000003">
    <property type="protein sequence ID" value="KAF4589318.1"/>
    <property type="molecule type" value="Genomic_DNA"/>
</dbReference>
<dbReference type="PROSITE" id="PS51722">
    <property type="entry name" value="G_TR_2"/>
    <property type="match status" value="1"/>
</dbReference>
<dbReference type="FunFam" id="3.40.50.10050:FF:000001">
    <property type="entry name" value="Translation initiation factor IF-2"/>
    <property type="match status" value="1"/>
</dbReference>
<dbReference type="InterPro" id="IPR023115">
    <property type="entry name" value="TIF_IF2_dom3"/>
</dbReference>
<feature type="region of interest" description="Disordered" evidence="11">
    <location>
        <begin position="157"/>
        <end position="440"/>
    </location>
</feature>
<dbReference type="CDD" id="cd01887">
    <property type="entry name" value="IF2_eIF5B"/>
    <property type="match status" value="1"/>
</dbReference>
<dbReference type="FunFam" id="3.40.50.300:FF:000019">
    <property type="entry name" value="Translation initiation factor IF-2"/>
    <property type="match status" value="1"/>
</dbReference>
<dbReference type="FunFam" id="2.40.30.10:FF:000008">
    <property type="entry name" value="Translation initiation factor IF-2"/>
    <property type="match status" value="1"/>
</dbReference>
<evidence type="ECO:0000256" key="8">
    <source>
        <dbReference type="ARBA" id="ARBA00023134"/>
    </source>
</evidence>
<dbReference type="InterPro" id="IPR000178">
    <property type="entry name" value="TF_IF2_bacterial-like"/>
</dbReference>
<dbReference type="NCBIfam" id="TIGR00231">
    <property type="entry name" value="small_GTP"/>
    <property type="match status" value="1"/>
</dbReference>
<dbReference type="HAMAP" id="MF_00100_B">
    <property type="entry name" value="IF_2_B"/>
    <property type="match status" value="1"/>
</dbReference>
<feature type="compositionally biased region" description="Pro residues" evidence="11">
    <location>
        <begin position="212"/>
        <end position="223"/>
    </location>
</feature>
<keyword evidence="4" id="KW-0547">Nucleotide-binding</keyword>
<name>A0A8H4VDZ8_9HYPO</name>
<protein>
    <recommendedName>
        <fullName evidence="10">Translation initiation factor IF-2, mitochondrial</fullName>
    </recommendedName>
</protein>
<feature type="compositionally biased region" description="Basic and acidic residues" evidence="11">
    <location>
        <begin position="1261"/>
        <end position="1271"/>
    </location>
</feature>
<dbReference type="PROSITE" id="PS01176">
    <property type="entry name" value="IF2"/>
    <property type="match status" value="1"/>
</dbReference>
<dbReference type="SUPFAM" id="SSF50447">
    <property type="entry name" value="Translation proteins"/>
    <property type="match status" value="2"/>
</dbReference>
<dbReference type="InterPro" id="IPR005225">
    <property type="entry name" value="Small_GTP-bd"/>
</dbReference>
<dbReference type="Gene3D" id="2.40.30.10">
    <property type="entry name" value="Translation factors"/>
    <property type="match status" value="2"/>
</dbReference>
<feature type="region of interest" description="Disordered" evidence="11">
    <location>
        <begin position="458"/>
        <end position="851"/>
    </location>
</feature>
<dbReference type="Pfam" id="PF04760">
    <property type="entry name" value="IF2_N"/>
    <property type="match status" value="1"/>
</dbReference>
<keyword evidence="3 13" id="KW-0396">Initiation factor</keyword>
<feature type="region of interest" description="Disordered" evidence="11">
    <location>
        <begin position="104"/>
        <end position="133"/>
    </location>
</feature>
<dbReference type="InterPro" id="IPR044145">
    <property type="entry name" value="IF2_II"/>
</dbReference>
<feature type="domain" description="Tr-type G" evidence="12">
    <location>
        <begin position="962"/>
        <end position="1130"/>
    </location>
</feature>
<dbReference type="InterPro" id="IPR036925">
    <property type="entry name" value="TIF_IF2_dom3_sf"/>
</dbReference>
<evidence type="ECO:0000259" key="12">
    <source>
        <dbReference type="PROSITE" id="PS51722"/>
    </source>
</evidence>
<keyword evidence="6" id="KW-0809">Transit peptide</keyword>
<evidence type="ECO:0000256" key="4">
    <source>
        <dbReference type="ARBA" id="ARBA00022741"/>
    </source>
</evidence>
<sequence length="1501" mass="163259">MPGACLSWQLGHQPFICPSCRLRLSSNSFSSTRGRNQSIWSGNAPAQGRRLSLWSRAAKLPRLISRQSARRLSASSPLHDDVTKGALAKNTSFGAFAKRSSGPGAFAKQSAGSSSPGQLGGSLASNTASSSLSVDDLLPHERALRDLLAKRKAAQFQASPVTATASKPAAQPPKSPHATQRVAHPITRNNFKRGPSRFELRPANTAVREPSPSSPRPESPPAASPWTVLSPWATVRQQPAQSPPTTTSGLESRLGAGRQQQQQPSPPISKPPTASRQQPVQRTPFAASDLGSRLDGGQQRQQQQPPPPTSKPPTASRQQPVQSTPSAASDLGSRPDGEHKRQHQQQQQKSPPLASSSWTAGGQQPAQSMQFGAPHLGSRQDGGQQQKRVQETRPVTLPSMPQPTGKPEPAQSSSPAAQAPRRAGSFSHLNANVRIAPSPEDKYRQQILQGLNNMSMPQVEQRSQVVAEAVPPERPREPKVPVASATQPVSNKPKGSLRGGAFSHLKAAVEPPLQRSDDTQGSRPFGLETFTHKTQAPEGAQKSKTLGHSPELRSNSASVHQPASSQTKWTPRAGAFSHLKAADEPPLQRSDDKQGSRPSGWETLTHKTQAPEGAKKSKNLGHSPELRSNSASVHQPASSQTKWTPRAGAFSHLKADVEQPPKKSNDNQWTQSSGWEAFQRRTEAPTGYSQASAAHSATTNQSASDQPRWSLRPGAFSHLRDDIEPPPQRSGNDEKIRALGWECLQRRTQASTESSQESVPRSMTPTQPAFDNTGESFWKQFQKQESDFRRTEEEARSAEERRKEKRHGEKPPVIQDVAYQRVGESRKKSSSKKKKPRNKRSQSYEDELDDATLEKIEMQRELKAEKAAMRRQAAEQPPVKTILIPEFINLQDLAKALKLPAQRFLQDLEEMGFKNITTDTIMTGETAGLVAAEYEYEATIETGVKKDLRSRPVAKDVSLLPTRPPVVTIMGHVDHGKTTLLDRLRQSSVALQEHGGITQHIGAFVVKMSSGKPITFLDTPGHAAFLSMRQRGAYVTDIVVLVVAADDSVMPQTLEALKHAENANVPIIVAINKIDKPQARVDQVLRDLAKHNVQLEEFGGDVQAVRVSGKTGQGMDDLVENIITLSEILDVRAEADGLAEGWIIESSIKQTGKSASILVKRGTLRPGDVVVAGKTWARIRLMLDDAGAEVAEAPPGTPVEVLGWRELPPAGELVLQAPDEDKAKMAADYRLEMAERAEGSLQLAEHEQRLRELAEKKAAEEAAAAEAKKAGLDPAEAARPTQPSVPGVTYQNLIIRADVIGSAEAVSGLVLELGNNEVRPRVLRSAAGKVSESDVDQAAASNAMIISFNQALLPHIRMRAEAAKVRIFEHKVIYRIADDVTTVLEDLLPPSVTHRVLGDLDVLQVFPINIRKRLILNIAGCRVRNGNVTKTSKVKVLRKAKVIFEGVISTLKHGKKEVDSMKKGSECGLSIQGFDAFEVDDQIQVYEVVMEKRTLGGRRTG</sequence>
<keyword evidence="7" id="KW-0496">Mitochondrion</keyword>
<dbReference type="Pfam" id="PF00009">
    <property type="entry name" value="GTP_EFTU"/>
    <property type="match status" value="1"/>
</dbReference>
<dbReference type="Gene3D" id="3.40.50.10050">
    <property type="entry name" value="Translation initiation factor IF- 2, domain 3"/>
    <property type="match status" value="1"/>
</dbReference>
<organism evidence="13 14">
    <name type="scientific">Ophiocordyceps camponoti-floridani</name>
    <dbReference type="NCBI Taxonomy" id="2030778"/>
    <lineage>
        <taxon>Eukaryota</taxon>
        <taxon>Fungi</taxon>
        <taxon>Dikarya</taxon>
        <taxon>Ascomycota</taxon>
        <taxon>Pezizomycotina</taxon>
        <taxon>Sordariomycetes</taxon>
        <taxon>Hypocreomycetidae</taxon>
        <taxon>Hypocreales</taxon>
        <taxon>Ophiocordycipitaceae</taxon>
        <taxon>Ophiocordyceps</taxon>
    </lineage>
</organism>
<evidence type="ECO:0000256" key="3">
    <source>
        <dbReference type="ARBA" id="ARBA00022540"/>
    </source>
</evidence>
<feature type="compositionally biased region" description="Basic and acidic residues" evidence="11">
    <location>
        <begin position="653"/>
        <end position="665"/>
    </location>
</feature>
<comment type="caution">
    <text evidence="13">The sequence shown here is derived from an EMBL/GenBank/DDBJ whole genome shotgun (WGS) entry which is preliminary data.</text>
</comment>
<feature type="region of interest" description="Disordered" evidence="11">
    <location>
        <begin position="1261"/>
        <end position="1284"/>
    </location>
</feature>
<dbReference type="NCBIfam" id="TIGR00487">
    <property type="entry name" value="IF-2"/>
    <property type="match status" value="1"/>
</dbReference>
<feature type="compositionally biased region" description="Low complexity" evidence="11">
    <location>
        <begin position="109"/>
        <end position="133"/>
    </location>
</feature>
<dbReference type="Pfam" id="PF22042">
    <property type="entry name" value="EF-G_D2"/>
    <property type="match status" value="1"/>
</dbReference>
<dbReference type="GO" id="GO:0003924">
    <property type="term" value="F:GTPase activity"/>
    <property type="evidence" value="ECO:0007669"/>
    <property type="project" value="InterPro"/>
</dbReference>
<evidence type="ECO:0000256" key="6">
    <source>
        <dbReference type="ARBA" id="ARBA00022946"/>
    </source>
</evidence>
<evidence type="ECO:0000256" key="9">
    <source>
        <dbReference type="ARBA" id="ARBA00025162"/>
    </source>
</evidence>
<dbReference type="InterPro" id="IPR000795">
    <property type="entry name" value="T_Tr_GTP-bd_dom"/>
</dbReference>
<feature type="compositionally biased region" description="Polar residues" evidence="11">
    <location>
        <begin position="746"/>
        <end position="781"/>
    </location>
</feature>
<dbReference type="InterPro" id="IPR053905">
    <property type="entry name" value="EF-G-like_DII"/>
</dbReference>
<dbReference type="SUPFAM" id="SSF52540">
    <property type="entry name" value="P-loop containing nucleoside triphosphate hydrolases"/>
    <property type="match status" value="1"/>
</dbReference>
<feature type="compositionally biased region" description="Low complexity" evidence="11">
    <location>
        <begin position="409"/>
        <end position="423"/>
    </location>
</feature>
<keyword evidence="8" id="KW-0342">GTP-binding</keyword>
<dbReference type="GO" id="GO:0005739">
    <property type="term" value="C:mitochondrion"/>
    <property type="evidence" value="ECO:0007669"/>
    <property type="project" value="UniProtKB-SubCell"/>
</dbReference>
<dbReference type="OrthoDB" id="361630at2759"/>
<proteinExistence type="inferred from homology"/>
<feature type="compositionally biased region" description="Polar residues" evidence="11">
    <location>
        <begin position="542"/>
        <end position="569"/>
    </location>
</feature>
<evidence type="ECO:0000256" key="5">
    <source>
        <dbReference type="ARBA" id="ARBA00022917"/>
    </source>
</evidence>
<evidence type="ECO:0000256" key="1">
    <source>
        <dbReference type="ARBA" id="ARBA00004173"/>
    </source>
</evidence>
<feature type="compositionally biased region" description="Polar residues" evidence="11">
    <location>
        <begin position="235"/>
        <end position="250"/>
    </location>
</feature>
<dbReference type="InterPro" id="IPR027417">
    <property type="entry name" value="P-loop_NTPase"/>
</dbReference>
<accession>A0A8H4VDZ8</accession>
<feature type="compositionally biased region" description="Polar residues" evidence="11">
    <location>
        <begin position="687"/>
        <end position="707"/>
    </location>
</feature>
<dbReference type="InterPro" id="IPR006847">
    <property type="entry name" value="IF2_N"/>
</dbReference>
<dbReference type="SUPFAM" id="SSF52156">
    <property type="entry name" value="Initiation factor IF2/eIF5b, domain 3"/>
    <property type="match status" value="1"/>
</dbReference>
<dbReference type="PANTHER" id="PTHR43381:SF20">
    <property type="entry name" value="TRANSLATION INITIATION FACTOR IF-2, MITOCHONDRIAL"/>
    <property type="match status" value="1"/>
</dbReference>
<evidence type="ECO:0000256" key="11">
    <source>
        <dbReference type="SAM" id="MobiDB-lite"/>
    </source>
</evidence>
<evidence type="ECO:0000256" key="10">
    <source>
        <dbReference type="ARBA" id="ARBA00044200"/>
    </source>
</evidence>
<dbReference type="GO" id="GO:0003743">
    <property type="term" value="F:translation initiation factor activity"/>
    <property type="evidence" value="ECO:0007669"/>
    <property type="project" value="UniProtKB-KW"/>
</dbReference>
<dbReference type="InterPro" id="IPR015760">
    <property type="entry name" value="TIF_IF2"/>
</dbReference>
<dbReference type="CDD" id="cd03692">
    <property type="entry name" value="mtIF2_IVc"/>
    <property type="match status" value="1"/>
</dbReference>
<feature type="compositionally biased region" description="Basic and acidic residues" evidence="11">
    <location>
        <begin position="782"/>
        <end position="810"/>
    </location>
</feature>
<evidence type="ECO:0000313" key="14">
    <source>
        <dbReference type="Proteomes" id="UP000562929"/>
    </source>
</evidence>
<keyword evidence="14" id="KW-1185">Reference proteome</keyword>
<dbReference type="CDD" id="cd03702">
    <property type="entry name" value="IF2_mtIF2_II"/>
    <property type="match status" value="1"/>
</dbReference>
<reference evidence="13 14" key="1">
    <citation type="journal article" date="2020" name="G3 (Bethesda)">
        <title>Genetic Underpinnings of Host Manipulation by Ophiocordyceps as Revealed by Comparative Transcriptomics.</title>
        <authorList>
            <person name="Will I."/>
            <person name="Das B."/>
            <person name="Trinh T."/>
            <person name="Brachmann A."/>
            <person name="Ohm R.A."/>
            <person name="de Bekker C."/>
        </authorList>
    </citation>
    <scope>NUCLEOTIDE SEQUENCE [LARGE SCALE GENOMIC DNA]</scope>
    <source>
        <strain evidence="13 14">EC05</strain>
    </source>
</reference>
<feature type="compositionally biased region" description="Polar residues" evidence="11">
    <location>
        <begin position="626"/>
        <end position="643"/>
    </location>
</feature>
<evidence type="ECO:0000313" key="13">
    <source>
        <dbReference type="EMBL" id="KAF4589318.1"/>
    </source>
</evidence>
<evidence type="ECO:0000256" key="2">
    <source>
        <dbReference type="ARBA" id="ARBA00007733"/>
    </source>
</evidence>